<dbReference type="AlphaFoldDB" id="A0A0P1GVN4"/>
<dbReference type="NCBIfam" id="NF046098">
    <property type="entry name" value="RSP_7527_fam"/>
    <property type="match status" value="1"/>
</dbReference>
<sequence length="54" mass="6169">MTQTEMHYPTLAELKAVEAEVHRLRGEAARDMARSLFAFVLRLIKSPFAHQQTA</sequence>
<keyword evidence="2" id="KW-1185">Reference proteome</keyword>
<proteinExistence type="predicted"/>
<gene>
    <name evidence="1" type="ORF">TRM7557_02895</name>
</gene>
<evidence type="ECO:0000313" key="1">
    <source>
        <dbReference type="EMBL" id="CUH80438.1"/>
    </source>
</evidence>
<dbReference type="Proteomes" id="UP000052022">
    <property type="component" value="Unassembled WGS sequence"/>
</dbReference>
<name>A0A0P1GVN4_9RHOB</name>
<accession>A0A0P1GVN4</accession>
<reference evidence="1 2" key="1">
    <citation type="submission" date="2015-09" db="EMBL/GenBank/DDBJ databases">
        <authorList>
            <consortium name="Swine Surveillance"/>
        </authorList>
    </citation>
    <scope>NUCLEOTIDE SEQUENCE [LARGE SCALE GENOMIC DNA]</scope>
    <source>
        <strain evidence="1 2">CECT 7557</strain>
    </source>
</reference>
<dbReference type="EMBL" id="CYSD01000039">
    <property type="protein sequence ID" value="CUH80438.1"/>
    <property type="molecule type" value="Genomic_DNA"/>
</dbReference>
<organism evidence="1 2">
    <name type="scientific">Tritonibacter multivorans</name>
    <dbReference type="NCBI Taxonomy" id="928856"/>
    <lineage>
        <taxon>Bacteria</taxon>
        <taxon>Pseudomonadati</taxon>
        <taxon>Pseudomonadota</taxon>
        <taxon>Alphaproteobacteria</taxon>
        <taxon>Rhodobacterales</taxon>
        <taxon>Paracoccaceae</taxon>
        <taxon>Tritonibacter</taxon>
    </lineage>
</organism>
<protein>
    <submittedName>
        <fullName evidence="1">Uncharacterized protein</fullName>
    </submittedName>
</protein>
<dbReference type="RefSeq" id="WP_165592466.1">
    <property type="nucleotide sequence ID" value="NZ_CYSD01000039.1"/>
</dbReference>
<evidence type="ECO:0000313" key="2">
    <source>
        <dbReference type="Proteomes" id="UP000052022"/>
    </source>
</evidence>
<dbReference type="InterPro" id="IPR058227">
    <property type="entry name" value="RSP_7527-like"/>
</dbReference>